<dbReference type="EMBL" id="QJJQ01000015">
    <property type="protein sequence ID" value="PXW83558.1"/>
    <property type="molecule type" value="Genomic_DNA"/>
</dbReference>
<dbReference type="Proteomes" id="UP000247978">
    <property type="component" value="Unassembled WGS sequence"/>
</dbReference>
<dbReference type="RefSeq" id="WP_110396756.1">
    <property type="nucleotide sequence ID" value="NZ_JBHUHB010000001.1"/>
</dbReference>
<comment type="caution">
    <text evidence="1">The sequence shown here is derived from an EMBL/GenBank/DDBJ whole genome shotgun (WGS) entry which is preliminary data.</text>
</comment>
<accession>A0A2V3VS72</accession>
<keyword evidence="2" id="KW-1185">Reference proteome</keyword>
<name>A0A2V3VS72_9BACI</name>
<evidence type="ECO:0000313" key="2">
    <source>
        <dbReference type="Proteomes" id="UP000247978"/>
    </source>
</evidence>
<reference evidence="1 2" key="1">
    <citation type="submission" date="2018-05" db="EMBL/GenBank/DDBJ databases">
        <title>Genomic Encyclopedia of Type Strains, Phase IV (KMG-IV): sequencing the most valuable type-strain genomes for metagenomic binning, comparative biology and taxonomic classification.</title>
        <authorList>
            <person name="Goeker M."/>
        </authorList>
    </citation>
    <scope>NUCLEOTIDE SEQUENCE [LARGE SCALE GENOMIC DNA]</scope>
    <source>
        <strain evidence="1 2">DSM 28556</strain>
    </source>
</reference>
<organism evidence="1 2">
    <name type="scientific">Pseudogracilibacillus auburnensis</name>
    <dbReference type="NCBI Taxonomy" id="1494959"/>
    <lineage>
        <taxon>Bacteria</taxon>
        <taxon>Bacillati</taxon>
        <taxon>Bacillota</taxon>
        <taxon>Bacilli</taxon>
        <taxon>Bacillales</taxon>
        <taxon>Bacillaceae</taxon>
        <taxon>Pseudogracilibacillus</taxon>
    </lineage>
</organism>
<sequence>MKNSGKLNRNVVEFGQSLAYTKQFNNDYPISTKNKKVMISELRDFTKYLTQNNRASAYLIQEFIDAHQVNEEKEEALFHHLFWWRMLYESNQDDRFSHVENYIACNRVKLNKKPLIISWLKEWEKAIPTFYYVEYLYHEQVIVVVDIYTKETLDVIVYDPTATPAKKGEIVMGTLLPIGNRLYFPILDFYHFDLEASKDIAIYLTYYHEKHAQNPSDYEAFIRVLSKVLQVEELVTSGEMDD</sequence>
<gene>
    <name evidence="1" type="ORF">DFR56_11526</name>
</gene>
<dbReference type="AlphaFoldDB" id="A0A2V3VS72"/>
<evidence type="ECO:0000313" key="1">
    <source>
        <dbReference type="EMBL" id="PXW83558.1"/>
    </source>
</evidence>
<proteinExistence type="predicted"/>
<protein>
    <submittedName>
        <fullName evidence="1">Uncharacterized protein</fullName>
    </submittedName>
</protein>